<dbReference type="SMART" id="SM00043">
    <property type="entry name" value="CY"/>
    <property type="match status" value="1"/>
</dbReference>
<sequence>MPVLEGWSQIMPATEEVQIITDQVKQEAEKKIDEKYKIFTAKSYQQQVVAGMNFCIKVESGENCLGSLYVKVFQDLTAKLELTDVVQIELSELRDASTLPFPLDEIKQQAEDRTGKKYDISRGINYKTLLTQIVGYTTYFIKVQVGEGKEHSHLILRVGCAATLVRKPTLTNLIENKTLSDDIEYFE</sequence>
<reference evidence="5" key="2">
    <citation type="submission" date="2010-07" db="EMBL/GenBank/DDBJ databases">
        <title>Esox lucius ESTs and full-length cDNAs.</title>
        <authorList>
            <consortium name="cGRASP (B.F. Koop &amp; W.S. Davidson)"/>
            <person name="Leong J."/>
            <person name="Jantzen S."/>
            <person name="Cooper G."/>
            <person name="Davidson W.S."/>
            <person name="Koop B.F."/>
        </authorList>
    </citation>
    <scope>NUCLEOTIDE SEQUENCE</scope>
    <source>
        <tissue evidence="5">Head kidney</tissue>
    </source>
</reference>
<dbReference type="GeneID" id="105009750"/>
<keyword evidence="3" id="KW-0963">Cytoplasm</keyword>
<dbReference type="GO" id="GO:0005829">
    <property type="term" value="C:cytosol"/>
    <property type="evidence" value="ECO:0007669"/>
    <property type="project" value="TreeGrafter"/>
</dbReference>
<dbReference type="SUPFAM" id="SSF54403">
    <property type="entry name" value="Cystatin/monellin"/>
    <property type="match status" value="2"/>
</dbReference>
<evidence type="ECO:0000313" key="5">
    <source>
        <dbReference type="EMBL" id="ACO14262.1"/>
    </source>
</evidence>
<dbReference type="InterPro" id="IPR001713">
    <property type="entry name" value="Prot_inh_stefin"/>
</dbReference>
<dbReference type="EMBL" id="BT079838">
    <property type="protein sequence ID" value="ACO14262.1"/>
    <property type="molecule type" value="mRNA"/>
</dbReference>
<feature type="domain" description="Cystatin" evidence="4">
    <location>
        <begin position="2"/>
        <end position="85"/>
    </location>
</feature>
<dbReference type="PRINTS" id="PR00295">
    <property type="entry name" value="STEFINA"/>
</dbReference>
<dbReference type="PANTHER" id="PTHR11414">
    <property type="entry name" value="CYSTATIN FAMILY MEMBER"/>
    <property type="match status" value="1"/>
</dbReference>
<proteinExistence type="evidence at transcript level"/>
<dbReference type="InterPro" id="IPR046350">
    <property type="entry name" value="Cystatin_sf"/>
</dbReference>
<dbReference type="Gene3D" id="3.10.450.10">
    <property type="match status" value="2"/>
</dbReference>
<dbReference type="OrthoDB" id="6115262at2759"/>
<dbReference type="Pfam" id="PF00031">
    <property type="entry name" value="Cystatin"/>
    <property type="match status" value="1"/>
</dbReference>
<dbReference type="InterPro" id="IPR018073">
    <property type="entry name" value="Prot_inh_cystat_CS"/>
</dbReference>
<comment type="subcellular location">
    <subcellularLocation>
        <location evidence="1">Cytoplasm</location>
    </subcellularLocation>
</comment>
<dbReference type="KEGG" id="els:105009750"/>
<dbReference type="PANTHER" id="PTHR11414:SF25">
    <property type="entry name" value="2010005H15RIK PROTEIN-RELATED"/>
    <property type="match status" value="1"/>
</dbReference>
<dbReference type="RefSeq" id="NP_001290770.1">
    <property type="nucleotide sequence ID" value="NM_001303841.1"/>
</dbReference>
<evidence type="ECO:0000259" key="4">
    <source>
        <dbReference type="SMART" id="SM00043"/>
    </source>
</evidence>
<comment type="similarity">
    <text evidence="2">Belongs to the cystatin family.</text>
</comment>
<accession>C1BZ09</accession>
<evidence type="ECO:0000256" key="2">
    <source>
        <dbReference type="ARBA" id="ARBA00009403"/>
    </source>
</evidence>
<dbReference type="PROSITE" id="PS00287">
    <property type="entry name" value="CYSTATIN"/>
    <property type="match status" value="1"/>
</dbReference>
<evidence type="ECO:0000256" key="3">
    <source>
        <dbReference type="ARBA" id="ARBA00022490"/>
    </source>
</evidence>
<dbReference type="GO" id="GO:0004869">
    <property type="term" value="F:cysteine-type endopeptidase inhibitor activity"/>
    <property type="evidence" value="ECO:0007669"/>
    <property type="project" value="InterPro"/>
</dbReference>
<organism evidence="5">
    <name type="scientific">Esox lucius</name>
    <name type="common">Northern pike</name>
    <dbReference type="NCBI Taxonomy" id="8010"/>
    <lineage>
        <taxon>Eukaryota</taxon>
        <taxon>Metazoa</taxon>
        <taxon>Chordata</taxon>
        <taxon>Craniata</taxon>
        <taxon>Vertebrata</taxon>
        <taxon>Euteleostomi</taxon>
        <taxon>Actinopterygii</taxon>
        <taxon>Neopterygii</taxon>
        <taxon>Teleostei</taxon>
        <taxon>Protacanthopterygii</taxon>
        <taxon>Esociformes</taxon>
        <taxon>Esocidae</taxon>
        <taxon>Esox</taxon>
    </lineage>
</organism>
<dbReference type="AlphaFoldDB" id="C1BZ09"/>
<dbReference type="InterPro" id="IPR000010">
    <property type="entry name" value="Cystatin_dom"/>
</dbReference>
<protein>
    <submittedName>
        <fullName evidence="5">Cystatin-A</fullName>
    </submittedName>
</protein>
<name>C1BZ09_ESOLU</name>
<evidence type="ECO:0000256" key="1">
    <source>
        <dbReference type="ARBA" id="ARBA00004496"/>
    </source>
</evidence>
<gene>
    <name evidence="5" type="primary">CYTA</name>
</gene>
<dbReference type="CDD" id="cd00042">
    <property type="entry name" value="CY"/>
    <property type="match status" value="1"/>
</dbReference>
<reference evidence="5" key="1">
    <citation type="journal article" date="2010" name="BMC Genomics">
        <title>Salmo salar and Esox lucius full-length cDNA sequences reveal changes in evolutionary pressures on a post-tetraploidization genome.</title>
        <authorList>
            <person name="Leong J.S."/>
            <person name="Jantzen S.G."/>
            <person name="von Schalburg K.R."/>
            <person name="Cooper G.A."/>
            <person name="Messmer A.M."/>
            <person name="Liao N.Y."/>
            <person name="Munro S."/>
            <person name="Moore R."/>
            <person name="Holt R.A."/>
            <person name="Jones S.J."/>
            <person name="Davidson W.S."/>
            <person name="Koop B.F."/>
        </authorList>
    </citation>
    <scope>NUCLEOTIDE SEQUENCE</scope>
    <source>
        <tissue evidence="5">Head kidney</tissue>
    </source>
</reference>